<keyword evidence="2" id="KW-1185">Reference proteome</keyword>
<name>A0AAV9JLS5_9PEZI</name>
<dbReference type="Proteomes" id="UP001324427">
    <property type="component" value="Unassembled WGS sequence"/>
</dbReference>
<evidence type="ECO:0000313" key="2">
    <source>
        <dbReference type="Proteomes" id="UP001324427"/>
    </source>
</evidence>
<evidence type="ECO:0000313" key="1">
    <source>
        <dbReference type="EMBL" id="KAK4545971.1"/>
    </source>
</evidence>
<sequence>MVDELLKLYHFGTSLNMMSRNRSLYAHLRAVKQYFQHDSVRHEEVMPDLSDGDFDENDDLDYE</sequence>
<accession>A0AAV9JLS5</accession>
<dbReference type="AlphaFoldDB" id="A0AAV9JLS5"/>
<comment type="caution">
    <text evidence="1">The sequence shown here is derived from an EMBL/GenBank/DDBJ whole genome shotgun (WGS) entry which is preliminary data.</text>
</comment>
<proteinExistence type="predicted"/>
<reference evidence="1 2" key="1">
    <citation type="submission" date="2021-11" db="EMBL/GenBank/DDBJ databases">
        <title>Black yeast isolated from Biological Soil Crust.</title>
        <authorList>
            <person name="Kurbessoian T."/>
        </authorList>
    </citation>
    <scope>NUCLEOTIDE SEQUENCE [LARGE SCALE GENOMIC DNA]</scope>
    <source>
        <strain evidence="1 2">CCFEE 5522</strain>
    </source>
</reference>
<dbReference type="EMBL" id="JAVFHQ010000017">
    <property type="protein sequence ID" value="KAK4545971.1"/>
    <property type="molecule type" value="Genomic_DNA"/>
</dbReference>
<organism evidence="1 2">
    <name type="scientific">Oleoguttula mirabilis</name>
    <dbReference type="NCBI Taxonomy" id="1507867"/>
    <lineage>
        <taxon>Eukaryota</taxon>
        <taxon>Fungi</taxon>
        <taxon>Dikarya</taxon>
        <taxon>Ascomycota</taxon>
        <taxon>Pezizomycotina</taxon>
        <taxon>Dothideomycetes</taxon>
        <taxon>Dothideomycetidae</taxon>
        <taxon>Mycosphaerellales</taxon>
        <taxon>Teratosphaeriaceae</taxon>
        <taxon>Oleoguttula</taxon>
    </lineage>
</organism>
<protein>
    <submittedName>
        <fullName evidence="1">Uncharacterized protein</fullName>
    </submittedName>
</protein>
<gene>
    <name evidence="1" type="ORF">LTR36_002535</name>
</gene>